<protein>
    <submittedName>
        <fullName evidence="1">Uncharacterized protein</fullName>
    </submittedName>
</protein>
<gene>
    <name evidence="1" type="ORF">K6T50_02910</name>
</gene>
<dbReference type="EMBL" id="CP081958">
    <property type="protein sequence ID" value="QZP38129.1"/>
    <property type="molecule type" value="Genomic_DNA"/>
</dbReference>
<accession>A0A8T8WE46</accession>
<dbReference type="RefSeq" id="WP_222607932.1">
    <property type="nucleotide sequence ID" value="NZ_CP081958.1"/>
</dbReference>
<dbReference type="Proteomes" id="UP000826254">
    <property type="component" value="Chromosome"/>
</dbReference>
<evidence type="ECO:0000313" key="2">
    <source>
        <dbReference type="Proteomes" id="UP000826254"/>
    </source>
</evidence>
<dbReference type="AlphaFoldDB" id="A0A8T8WE46"/>
<proteinExistence type="predicted"/>
<sequence>MSVELRRSLGVRNFLRRLEDRTANDNALYYLSYRLQNIDNFQSYELVVRNLDLNWVQTRTYTSTDYEHIFRIPASGSDGGTAGSRYEFDMRVYDANGLAIQRTITDVADGNDPPDNDSIGGGPEDPVVVDFTITDNEQYNTAHYVVDYEVDKTSNLQEVRVTFDNQSNSWADTTETSTDEPTGTVTYDQGGVAGDTYEITVEVVNDNGIVTDSLTKTDVADGTDP</sequence>
<keyword evidence="2" id="KW-1185">Reference proteome</keyword>
<organism evidence="1 2">
    <name type="scientific">Halobaculum magnesiiphilum</name>
    <dbReference type="NCBI Taxonomy" id="1017351"/>
    <lineage>
        <taxon>Archaea</taxon>
        <taxon>Methanobacteriati</taxon>
        <taxon>Methanobacteriota</taxon>
        <taxon>Stenosarchaea group</taxon>
        <taxon>Halobacteria</taxon>
        <taxon>Halobacteriales</taxon>
        <taxon>Haloferacaceae</taxon>
        <taxon>Halobaculum</taxon>
    </lineage>
</organism>
<dbReference type="GeneID" id="67177058"/>
<evidence type="ECO:0000313" key="1">
    <source>
        <dbReference type="EMBL" id="QZP38129.1"/>
    </source>
</evidence>
<reference evidence="1 2" key="1">
    <citation type="journal article" date="2021" name="Int. J. Syst. Evol. Microbiol.">
        <title>Halobaculum halophilum sp. nov. and Halobaculum salinum sp. nov., isolated from salt lake and saline soil.</title>
        <authorList>
            <person name="Cui H.L."/>
            <person name="Shi X.W."/>
            <person name="Yin X.M."/>
            <person name="Yang X.Y."/>
            <person name="Hou J."/>
            <person name="Zhu L."/>
        </authorList>
    </citation>
    <scope>NUCLEOTIDE SEQUENCE [LARGE SCALE GENOMIC DNA]</scope>
    <source>
        <strain evidence="1 2">NBRC 109044</strain>
    </source>
</reference>
<name>A0A8T8WE46_9EURY</name>
<dbReference type="KEGG" id="hmp:K6T50_02910"/>